<evidence type="ECO:0000256" key="5">
    <source>
        <dbReference type="ARBA" id="ARBA00023284"/>
    </source>
</evidence>
<feature type="disulfide bond" evidence="6">
    <location>
        <begin position="133"/>
        <end position="136"/>
    </location>
</feature>
<dbReference type="PANTHER" id="PTHR33930:SF7">
    <property type="entry name" value="ALKYL HYDROPEROXIDE REDUCTASE AHPD"/>
    <property type="match status" value="1"/>
</dbReference>
<keyword evidence="4 6" id="KW-1015">Disulfide bond</keyword>
<dbReference type="Proteomes" id="UP001057520">
    <property type="component" value="Chromosome"/>
</dbReference>
<gene>
    <name evidence="6" type="primary">ahpD</name>
    <name evidence="8" type="ORF">MZV50_00090</name>
</gene>
<dbReference type="NCBIfam" id="TIGR00778">
    <property type="entry name" value="ahpD_dom"/>
    <property type="match status" value="1"/>
</dbReference>
<dbReference type="Gene3D" id="1.20.1290.10">
    <property type="entry name" value="AhpD-like"/>
    <property type="match status" value="1"/>
</dbReference>
<keyword evidence="1 6" id="KW-0575">Peroxidase</keyword>
<evidence type="ECO:0000256" key="4">
    <source>
        <dbReference type="ARBA" id="ARBA00023157"/>
    </source>
</evidence>
<dbReference type="PANTHER" id="PTHR33930">
    <property type="entry name" value="ALKYL HYDROPEROXIDE REDUCTASE AHPD"/>
    <property type="match status" value="1"/>
</dbReference>
<feature type="active site" description="Cysteine sulfenic acid (-SOH) intermediate" evidence="6">
    <location>
        <position position="136"/>
    </location>
</feature>
<dbReference type="InterPro" id="IPR029032">
    <property type="entry name" value="AhpD-like"/>
</dbReference>
<proteinExistence type="inferred from homology"/>
<reference evidence="8 9" key="1">
    <citation type="submission" date="2022-04" db="EMBL/GenBank/DDBJ databases">
        <title>Genome sequence of soybean root-associated Caulobacter segnis RL271.</title>
        <authorList>
            <person name="Longley R."/>
            <person name="Bonito G."/>
            <person name="Trigodet F."/>
            <person name="Crosson S."/>
            <person name="Fiebig A."/>
        </authorList>
    </citation>
    <scope>NUCLEOTIDE SEQUENCE [LARGE SCALE GENOMIC DNA]</scope>
    <source>
        <strain evidence="8 9">RL271</strain>
    </source>
</reference>
<evidence type="ECO:0000256" key="1">
    <source>
        <dbReference type="ARBA" id="ARBA00022559"/>
    </source>
</evidence>
<dbReference type="EMBL" id="CP096040">
    <property type="protein sequence ID" value="USQ96045.1"/>
    <property type="molecule type" value="Genomic_DNA"/>
</dbReference>
<feature type="disulfide bond" description="Interchain (with AhpC); in linked form" evidence="6">
    <location>
        <position position="136"/>
    </location>
</feature>
<evidence type="ECO:0000256" key="3">
    <source>
        <dbReference type="ARBA" id="ARBA00023002"/>
    </source>
</evidence>
<feature type="active site" description="Proton donor" evidence="6">
    <location>
        <position position="133"/>
    </location>
</feature>
<dbReference type="InterPro" id="IPR004674">
    <property type="entry name" value="AhpD"/>
</dbReference>
<comment type="catalytic activity">
    <reaction evidence="6">
        <text>N(6)-[(R)-dihydrolipoyl]-L-lysyl-[lipoyl-carrier protein] + a hydroperoxide = N(6)-[(R)-lipoyl]-L-lysyl-[lipoyl-carrier protein] + an alcohol + H2O</text>
        <dbReference type="Rhea" id="RHEA:62636"/>
        <dbReference type="Rhea" id="RHEA-COMP:10502"/>
        <dbReference type="Rhea" id="RHEA-COMP:16355"/>
        <dbReference type="ChEBI" id="CHEBI:15377"/>
        <dbReference type="ChEBI" id="CHEBI:30879"/>
        <dbReference type="ChEBI" id="CHEBI:35924"/>
        <dbReference type="ChEBI" id="CHEBI:83099"/>
        <dbReference type="ChEBI" id="CHEBI:83100"/>
        <dbReference type="EC" id="1.11.1.28"/>
    </reaction>
</comment>
<dbReference type="EC" id="1.11.1.28" evidence="6"/>
<dbReference type="InterPro" id="IPR003779">
    <property type="entry name" value="CMD-like"/>
</dbReference>
<keyword evidence="5 6" id="KW-0676">Redox-active center</keyword>
<dbReference type="HAMAP" id="MF_01676">
    <property type="entry name" value="AhpD"/>
    <property type="match status" value="1"/>
</dbReference>
<organism evidence="8 9">
    <name type="scientific">Caulobacter segnis</name>
    <dbReference type="NCBI Taxonomy" id="88688"/>
    <lineage>
        <taxon>Bacteria</taxon>
        <taxon>Pseudomonadati</taxon>
        <taxon>Pseudomonadota</taxon>
        <taxon>Alphaproteobacteria</taxon>
        <taxon>Caulobacterales</taxon>
        <taxon>Caulobacteraceae</taxon>
        <taxon>Caulobacter</taxon>
    </lineage>
</organism>
<evidence type="ECO:0000313" key="8">
    <source>
        <dbReference type="EMBL" id="USQ96045.1"/>
    </source>
</evidence>
<sequence>MSIDALRGRLPAYAKDIGANLAVLAEETVLSPQAKWGCFVASACAVGEPETLKAVTAAAREAGLTEEGFAAARTAAAIMAMNNVYFRALHLMETPEYRSLPSKLRMNRLAHHPGVETVDYELWCVAVSAINACGACLDSHEAELRARGVAPPQVQAALRIAAVVHAASRVLAVETVDHPPFSGVSG</sequence>
<accession>A0ABY4ZTM1</accession>
<protein>
    <recommendedName>
        <fullName evidence="6">Alkyl hydroperoxide reductase AhpD</fullName>
        <ecNumber evidence="6">1.11.1.28</ecNumber>
    </recommendedName>
    <alternativeName>
        <fullName evidence="6">Alkylhydroperoxidase AhpD</fullName>
    </alternativeName>
</protein>
<name>A0ABY4ZTM1_9CAUL</name>
<evidence type="ECO:0000256" key="6">
    <source>
        <dbReference type="HAMAP-Rule" id="MF_01676"/>
    </source>
</evidence>
<evidence type="ECO:0000256" key="2">
    <source>
        <dbReference type="ARBA" id="ARBA00022862"/>
    </source>
</evidence>
<dbReference type="Pfam" id="PF02627">
    <property type="entry name" value="CMD"/>
    <property type="match status" value="1"/>
</dbReference>
<feature type="domain" description="Carboxymuconolactone decarboxylase-like" evidence="7">
    <location>
        <begin position="95"/>
        <end position="172"/>
    </location>
</feature>
<keyword evidence="3 6" id="KW-0560">Oxidoreductase</keyword>
<keyword evidence="9" id="KW-1185">Reference proteome</keyword>
<evidence type="ECO:0000259" key="7">
    <source>
        <dbReference type="Pfam" id="PF02627"/>
    </source>
</evidence>
<comment type="similarity">
    <text evidence="6">Belongs to the AhpD family.</text>
</comment>
<keyword evidence="2 6" id="KW-0049">Antioxidant</keyword>
<dbReference type="InterPro" id="IPR004675">
    <property type="entry name" value="AhpD_core"/>
</dbReference>
<dbReference type="NCBIfam" id="TIGR00777">
    <property type="entry name" value="ahpD"/>
    <property type="match status" value="1"/>
</dbReference>
<evidence type="ECO:0000313" key="9">
    <source>
        <dbReference type="Proteomes" id="UP001057520"/>
    </source>
</evidence>
<dbReference type="SUPFAM" id="SSF69118">
    <property type="entry name" value="AhpD-like"/>
    <property type="match status" value="1"/>
</dbReference>
<comment type="function">
    <text evidence="6">Antioxidant protein with alkyl hydroperoxidase activity. Required for the reduction of the AhpC active site cysteine residues and for the regeneration of the AhpC enzyme activity.</text>
</comment>